<proteinExistence type="predicted"/>
<keyword evidence="1" id="KW-0830">Ubiquinone</keyword>
<dbReference type="GO" id="GO:0032259">
    <property type="term" value="P:methylation"/>
    <property type="evidence" value="ECO:0007669"/>
    <property type="project" value="UniProtKB-KW"/>
</dbReference>
<reference evidence="1 2" key="1">
    <citation type="submission" date="2015-07" db="EMBL/GenBank/DDBJ databases">
        <title>Genome analysis of myxobacterium Chondromyces crocatus Cm c5 reveals a high potential for natural compound synthesis and the genetic basis for the loss of fruiting body formation.</title>
        <authorList>
            <person name="Zaburannyi N."/>
            <person name="Bunk B."/>
            <person name="Maier J."/>
            <person name="Overmann J."/>
            <person name="Mueller R."/>
        </authorList>
    </citation>
    <scope>NUCLEOTIDE SEQUENCE [LARGE SCALE GENOMIC DNA]</scope>
    <source>
        <strain evidence="1 2">Cm c5</strain>
    </source>
</reference>
<dbReference type="EMBL" id="CP012159">
    <property type="protein sequence ID" value="AKT38568.1"/>
    <property type="molecule type" value="Genomic_DNA"/>
</dbReference>
<dbReference type="InterPro" id="IPR029063">
    <property type="entry name" value="SAM-dependent_MTases_sf"/>
</dbReference>
<organism evidence="1 2">
    <name type="scientific">Chondromyces crocatus</name>
    <dbReference type="NCBI Taxonomy" id="52"/>
    <lineage>
        <taxon>Bacteria</taxon>
        <taxon>Pseudomonadati</taxon>
        <taxon>Myxococcota</taxon>
        <taxon>Polyangia</taxon>
        <taxon>Polyangiales</taxon>
        <taxon>Polyangiaceae</taxon>
        <taxon>Chondromyces</taxon>
    </lineage>
</organism>
<dbReference type="CDD" id="cd02440">
    <property type="entry name" value="AdoMet_MTases"/>
    <property type="match status" value="1"/>
</dbReference>
<evidence type="ECO:0000313" key="1">
    <source>
        <dbReference type="EMBL" id="AKT38568.1"/>
    </source>
</evidence>
<dbReference type="SUPFAM" id="SSF53335">
    <property type="entry name" value="S-adenosyl-L-methionine-dependent methyltransferases"/>
    <property type="match status" value="1"/>
</dbReference>
<sequence>MRLTSQDYWKRHWQDYGDDLSEGCELYDDVAPFLPPGEGRSFLEIGCAPGRILADFCGRLGFTAYGLDYTADPEVIENNLRKRGLDVGKIHKADFFTWESEERFDVVASFGFIEHFEDADRVVDRHFELCKPGGTVVIGMPNFGGAQRALHWLLDRKNLLRHNTKIMNLPFLESAAARNGAELVQARYTGGHFHFWVEDDAPVLAQKAVRRLTGPLRFVANRVVPGESNPWFSPFLFAIYRVPGAEVKAAAAA</sequence>
<dbReference type="OrthoDB" id="2370471at2"/>
<dbReference type="EC" id="2.1.1.64" evidence="1"/>
<keyword evidence="1" id="KW-0489">Methyltransferase</keyword>
<dbReference type="Proteomes" id="UP000067626">
    <property type="component" value="Chromosome"/>
</dbReference>
<dbReference type="AlphaFoldDB" id="A0A0K1EDD5"/>
<keyword evidence="1" id="KW-0808">Transferase</keyword>
<name>A0A0K1EDD5_CHOCO</name>
<protein>
    <submittedName>
        <fullName evidence="1">3-demethylubiquinone-9 3-methyltransferase</fullName>
        <ecNumber evidence="1">2.1.1.64</ecNumber>
    </submittedName>
</protein>
<dbReference type="Gene3D" id="3.40.50.150">
    <property type="entry name" value="Vaccinia Virus protein VP39"/>
    <property type="match status" value="1"/>
</dbReference>
<keyword evidence="2" id="KW-1185">Reference proteome</keyword>
<dbReference type="RefSeq" id="WP_082362455.1">
    <property type="nucleotide sequence ID" value="NZ_CP012159.1"/>
</dbReference>
<dbReference type="GO" id="GO:0061542">
    <property type="term" value="F:3-demethylubiquinol 3-O-methyltransferase activity"/>
    <property type="evidence" value="ECO:0007669"/>
    <property type="project" value="UniProtKB-EC"/>
</dbReference>
<accession>A0A0K1EDD5</accession>
<dbReference type="Pfam" id="PF13489">
    <property type="entry name" value="Methyltransf_23"/>
    <property type="match status" value="1"/>
</dbReference>
<dbReference type="KEGG" id="ccro:CMC5_027150"/>
<evidence type="ECO:0000313" key="2">
    <source>
        <dbReference type="Proteomes" id="UP000067626"/>
    </source>
</evidence>
<gene>
    <name evidence="1" type="primary">ubiG</name>
    <name evidence="1" type="ORF">CMC5_027150</name>
</gene>
<dbReference type="STRING" id="52.CMC5_027150"/>